<dbReference type="AlphaFoldDB" id="A0AAV4LLF7"/>
<comment type="caution">
    <text evidence="1">The sequence shown here is derived from an EMBL/GenBank/DDBJ whole genome shotgun (WGS) entry which is preliminary data.</text>
</comment>
<keyword evidence="2" id="KW-1185">Reference proteome</keyword>
<gene>
    <name evidence="1" type="ORF">DNHGIG_40890</name>
</gene>
<dbReference type="EMBL" id="BOQE01000002">
    <property type="protein sequence ID" value="GIM48540.1"/>
    <property type="molecule type" value="Genomic_DNA"/>
</dbReference>
<proteinExistence type="predicted"/>
<sequence length="133" mass="14987">MDVSSARFVRSATYTACDAASLAGAQQYDQVATQYNQYGEAIAWRFTVNQDQAIVHAQETLFQNMQTLKDKNIQLVDYKITFPDDEHVDVEATVTFELQNLERAVNLFLDQNHPYKPTMKVHATATVVQPVGS</sequence>
<protein>
    <submittedName>
        <fullName evidence="1">Uncharacterized protein</fullName>
    </submittedName>
</protein>
<organism evidence="1 2">
    <name type="scientific">Collibacillus ludicampi</name>
    <dbReference type="NCBI Taxonomy" id="2771369"/>
    <lineage>
        <taxon>Bacteria</taxon>
        <taxon>Bacillati</taxon>
        <taxon>Bacillota</taxon>
        <taxon>Bacilli</taxon>
        <taxon>Bacillales</taxon>
        <taxon>Alicyclobacillaceae</taxon>
        <taxon>Collibacillus</taxon>
    </lineage>
</organism>
<reference evidence="1" key="1">
    <citation type="journal article" date="2023" name="Int. J. Syst. Evol. Microbiol.">
        <title>Collibacillus ludicampi gen. nov., sp. nov., a new soil bacterium of the family Alicyclobacillaceae.</title>
        <authorList>
            <person name="Jojima T."/>
            <person name="Ioku Y."/>
            <person name="Fukuta Y."/>
            <person name="Shirasaka N."/>
            <person name="Matsumura Y."/>
            <person name="Mori M."/>
        </authorList>
    </citation>
    <scope>NUCLEOTIDE SEQUENCE</scope>
    <source>
        <strain evidence="1">TP075</strain>
    </source>
</reference>
<accession>A0AAV4LLF7</accession>
<dbReference type="Proteomes" id="UP001057291">
    <property type="component" value="Unassembled WGS sequence"/>
</dbReference>
<name>A0AAV4LLF7_9BACL</name>
<dbReference type="RefSeq" id="WP_282201583.1">
    <property type="nucleotide sequence ID" value="NZ_BOQE01000002.1"/>
</dbReference>
<evidence type="ECO:0000313" key="2">
    <source>
        <dbReference type="Proteomes" id="UP001057291"/>
    </source>
</evidence>
<evidence type="ECO:0000313" key="1">
    <source>
        <dbReference type="EMBL" id="GIM48540.1"/>
    </source>
</evidence>